<proteinExistence type="predicted"/>
<feature type="transmembrane region" description="Helical" evidence="8">
    <location>
        <begin position="226"/>
        <end position="246"/>
    </location>
</feature>
<organism evidence="9 10">
    <name type="scientific">Cellulomonas iranensis</name>
    <dbReference type="NCBI Taxonomy" id="76862"/>
    <lineage>
        <taxon>Bacteria</taxon>
        <taxon>Bacillati</taxon>
        <taxon>Actinomycetota</taxon>
        <taxon>Actinomycetes</taxon>
        <taxon>Micrococcales</taxon>
        <taxon>Cellulomonadaceae</taxon>
        <taxon>Cellulomonas</taxon>
    </lineage>
</organism>
<dbReference type="EMBL" id="JAUSVM010000001">
    <property type="protein sequence ID" value="MDQ0425036.1"/>
    <property type="molecule type" value="Genomic_DNA"/>
</dbReference>
<dbReference type="InterPro" id="IPR002528">
    <property type="entry name" value="MATE_fam"/>
</dbReference>
<evidence type="ECO:0000313" key="10">
    <source>
        <dbReference type="Proteomes" id="UP001240250"/>
    </source>
</evidence>
<accession>A0ABU0GI57</accession>
<keyword evidence="4 8" id="KW-0812">Transmembrane</keyword>
<name>A0ABU0GI57_9CELL</name>
<evidence type="ECO:0000256" key="3">
    <source>
        <dbReference type="ARBA" id="ARBA00022475"/>
    </source>
</evidence>
<keyword evidence="6 8" id="KW-0472">Membrane</keyword>
<gene>
    <name evidence="9" type="ORF">JO380_001417</name>
</gene>
<comment type="caution">
    <text evidence="9">The sequence shown here is derived from an EMBL/GenBank/DDBJ whole genome shotgun (WGS) entry which is preliminary data.</text>
</comment>
<keyword evidence="5 8" id="KW-1133">Transmembrane helix</keyword>
<feature type="transmembrane region" description="Helical" evidence="8">
    <location>
        <begin position="390"/>
        <end position="411"/>
    </location>
</feature>
<feature type="transmembrane region" description="Helical" evidence="8">
    <location>
        <begin position="356"/>
        <end position="378"/>
    </location>
</feature>
<keyword evidence="10" id="KW-1185">Reference proteome</keyword>
<evidence type="ECO:0000256" key="7">
    <source>
        <dbReference type="SAM" id="MobiDB-lite"/>
    </source>
</evidence>
<dbReference type="Proteomes" id="UP001240250">
    <property type="component" value="Unassembled WGS sequence"/>
</dbReference>
<evidence type="ECO:0000256" key="6">
    <source>
        <dbReference type="ARBA" id="ARBA00023136"/>
    </source>
</evidence>
<evidence type="ECO:0000313" key="9">
    <source>
        <dbReference type="EMBL" id="MDQ0425036.1"/>
    </source>
</evidence>
<keyword evidence="2" id="KW-0813">Transport</keyword>
<comment type="subcellular location">
    <subcellularLocation>
        <location evidence="1">Cell membrane</location>
        <topology evidence="1">Multi-pass membrane protein</topology>
    </subcellularLocation>
</comment>
<reference evidence="9 10" key="1">
    <citation type="submission" date="2023-07" db="EMBL/GenBank/DDBJ databases">
        <title>Sequencing the genomes of 1000 actinobacteria strains.</title>
        <authorList>
            <person name="Klenk H.-P."/>
        </authorList>
    </citation>
    <scope>NUCLEOTIDE SEQUENCE [LARGE SCALE GENOMIC DNA]</scope>
    <source>
        <strain evidence="9 10">DSM 14785</strain>
    </source>
</reference>
<evidence type="ECO:0000256" key="4">
    <source>
        <dbReference type="ARBA" id="ARBA00022692"/>
    </source>
</evidence>
<feature type="transmembrane region" description="Helical" evidence="8">
    <location>
        <begin position="132"/>
        <end position="150"/>
    </location>
</feature>
<protein>
    <submittedName>
        <fullName evidence="9">MATE family efflux protein</fullName>
    </submittedName>
</protein>
<feature type="transmembrane region" description="Helical" evidence="8">
    <location>
        <begin position="89"/>
        <end position="112"/>
    </location>
</feature>
<feature type="transmembrane region" description="Helical" evidence="8">
    <location>
        <begin position="49"/>
        <end position="69"/>
    </location>
</feature>
<dbReference type="PIRSF" id="PIRSF006603">
    <property type="entry name" value="DinF"/>
    <property type="match status" value="1"/>
</dbReference>
<feature type="transmembrane region" description="Helical" evidence="8">
    <location>
        <begin position="200"/>
        <end position="220"/>
    </location>
</feature>
<dbReference type="InterPro" id="IPR048279">
    <property type="entry name" value="MdtK-like"/>
</dbReference>
<evidence type="ECO:0000256" key="8">
    <source>
        <dbReference type="SAM" id="Phobius"/>
    </source>
</evidence>
<evidence type="ECO:0000256" key="1">
    <source>
        <dbReference type="ARBA" id="ARBA00004651"/>
    </source>
</evidence>
<evidence type="ECO:0000256" key="2">
    <source>
        <dbReference type="ARBA" id="ARBA00022448"/>
    </source>
</evidence>
<feature type="transmembrane region" description="Helical" evidence="8">
    <location>
        <begin position="420"/>
        <end position="442"/>
    </location>
</feature>
<keyword evidence="3" id="KW-1003">Cell membrane</keyword>
<feature type="region of interest" description="Disordered" evidence="7">
    <location>
        <begin position="1"/>
        <end position="31"/>
    </location>
</feature>
<dbReference type="PANTHER" id="PTHR43823:SF3">
    <property type="entry name" value="MULTIDRUG EXPORT PROTEIN MEPA"/>
    <property type="match status" value="1"/>
</dbReference>
<dbReference type="RefSeq" id="WP_082739611.1">
    <property type="nucleotide sequence ID" value="NZ_JAUSVM010000001.1"/>
</dbReference>
<evidence type="ECO:0000256" key="5">
    <source>
        <dbReference type="ARBA" id="ARBA00022989"/>
    </source>
</evidence>
<feature type="compositionally biased region" description="Low complexity" evidence="7">
    <location>
        <begin position="1"/>
        <end position="24"/>
    </location>
</feature>
<dbReference type="Pfam" id="PF01554">
    <property type="entry name" value="MatE"/>
    <property type="match status" value="2"/>
</dbReference>
<feature type="transmembrane region" description="Helical" evidence="8">
    <location>
        <begin position="448"/>
        <end position="466"/>
    </location>
</feature>
<feature type="transmembrane region" description="Helical" evidence="8">
    <location>
        <begin position="170"/>
        <end position="188"/>
    </location>
</feature>
<dbReference type="PANTHER" id="PTHR43823">
    <property type="entry name" value="SPORULATION PROTEIN YKVU"/>
    <property type="match status" value="1"/>
</dbReference>
<dbReference type="InterPro" id="IPR051327">
    <property type="entry name" value="MATE_MepA_subfamily"/>
</dbReference>
<sequence>MTSGAAPGATTGATPGPADDATAGRTAGPDAGERVAATTALGTRPVGRLLWHACTQTTLSVGVYGVYALTNAWFVARGVGPTAVAAVNLVAPLLLALGALATALGVGAASVVSRRLGAGDPAGAARATGNAFTVFWLAALTTTGVGLTFLDPLLHALGARGATLPYARDYAVVVLAGAVVSTGFSSLVRAEGRLRFSVLLWVLPVVVQIVLDPLLIYGAGLGVRGAALGTVGGQAVSAAMSVWFFFLQRGRPYRVRAADLRPHAPTVGTLLGIGSPSFLAGAGTTLLVVVVNTGLSRAAGAAALAAYAICARVQTFVQMPQLGISQGMQPVVGYNAGAGLTARTWRARVLTLRATLLYGLLAGAATAALAEPVVAAFVDAGPTRTAAVDALRVLAVGFAAAGVSPLVAAYFQALGRPRPAYLLTLGTLVVVKVPLVLGLGAVGPAGTWVALAAGEVVGAVVALVVLRLRDPLRRVVDEPV</sequence>